<reference evidence="1" key="1">
    <citation type="submission" date="2023-04" db="EMBL/GenBank/DDBJ databases">
        <title>Draft Genome sequencing of Naganishia species isolated from polar environments using Oxford Nanopore Technology.</title>
        <authorList>
            <person name="Leo P."/>
            <person name="Venkateswaran K."/>
        </authorList>
    </citation>
    <scope>NUCLEOTIDE SEQUENCE</scope>
    <source>
        <strain evidence="1">MNA-CCFEE 5261</strain>
    </source>
</reference>
<sequence>MAWSPTSQWAHPLVNIKKTNASPQLTNYLSFGLAELMTWQGLASVINKFRTKTLGIPPLSNREGAGLADRLKIPFMYCWSPSVIPKPDDWKEHIGENFATALRSVDLHFLTSLPDVVGYFFLDDSEYEPPQELAEFLQSGPPPIYIGFGSIVVDDPDSLTAIVFEATRLAGVRALVSAGWSNLGGSDVPEHVHILEGRVAAVVHHGGAGTTAIGLRNGCPTVIIPFFGDQPWQGDMVANAGAGPKPIPYKKLNAQNLAEAIMLALGPEVRQSAASIGRAIQQEHGEATAVESFHKHLPLQHMRCDIQPEKVASWWSTKYALRLSALAAAVLLKQQLLSESELDVMRSREYPATQKELFPLEGGIMSILQLMVTQTTAVAQLFYKPKKGIIRTFTVWPLVIVDVHASLNALPEFYGSTARHPQVDGVRSGFKEGGKSLYYGWADAITGLGVAGAIGGVFASLLDLQLKPAFGVLGLIAHPIKGAFMSYGRWKRQGGDPLRTCRLQVGIDSLVSAPWNEQQQIIQAFNQALLHTDERKAELQRLTGLTVQEDDAADQQTSMSGFNPIRSAASTPAPPYDESAEKVYPKIHKEVEEKGPTPPPKDNPSVRHFL</sequence>
<gene>
    <name evidence="1" type="ORF">QFC19_001993</name>
</gene>
<name>A0ACC2WDF0_9TREE</name>
<evidence type="ECO:0000313" key="2">
    <source>
        <dbReference type="Proteomes" id="UP001241377"/>
    </source>
</evidence>
<organism evidence="1 2">
    <name type="scientific">Naganishia cerealis</name>
    <dbReference type="NCBI Taxonomy" id="610337"/>
    <lineage>
        <taxon>Eukaryota</taxon>
        <taxon>Fungi</taxon>
        <taxon>Dikarya</taxon>
        <taxon>Basidiomycota</taxon>
        <taxon>Agaricomycotina</taxon>
        <taxon>Tremellomycetes</taxon>
        <taxon>Filobasidiales</taxon>
        <taxon>Filobasidiaceae</taxon>
        <taxon>Naganishia</taxon>
    </lineage>
</organism>
<proteinExistence type="predicted"/>
<dbReference type="Proteomes" id="UP001241377">
    <property type="component" value="Unassembled WGS sequence"/>
</dbReference>
<comment type="caution">
    <text evidence="1">The sequence shown here is derived from an EMBL/GenBank/DDBJ whole genome shotgun (WGS) entry which is preliminary data.</text>
</comment>
<protein>
    <submittedName>
        <fullName evidence="1">Uncharacterized protein</fullName>
    </submittedName>
</protein>
<evidence type="ECO:0000313" key="1">
    <source>
        <dbReference type="EMBL" id="KAJ9109763.1"/>
    </source>
</evidence>
<dbReference type="EMBL" id="JASBWR010000016">
    <property type="protein sequence ID" value="KAJ9109763.1"/>
    <property type="molecule type" value="Genomic_DNA"/>
</dbReference>
<accession>A0ACC2WDF0</accession>
<keyword evidence="2" id="KW-1185">Reference proteome</keyword>